<proteinExistence type="inferred from homology"/>
<gene>
    <name evidence="5 6" type="primary">rpmG</name>
    <name evidence="6" type="ORF">COY73_00945</name>
</gene>
<dbReference type="EMBL" id="PFLW01000024">
    <property type="protein sequence ID" value="PIY89454.1"/>
    <property type="molecule type" value="Genomic_DNA"/>
</dbReference>
<organism evidence="6 7">
    <name type="scientific">Candidatus Nealsonbacteria bacterium CG_4_10_14_0_8_um_filter_37_14</name>
    <dbReference type="NCBI Taxonomy" id="1974684"/>
    <lineage>
        <taxon>Bacteria</taxon>
        <taxon>Candidatus Nealsoniibacteriota</taxon>
    </lineage>
</organism>
<evidence type="ECO:0000256" key="5">
    <source>
        <dbReference type="HAMAP-Rule" id="MF_00294"/>
    </source>
</evidence>
<evidence type="ECO:0000256" key="2">
    <source>
        <dbReference type="ARBA" id="ARBA00022980"/>
    </source>
</evidence>
<dbReference type="InterPro" id="IPR038584">
    <property type="entry name" value="Ribosomal_bL33_sf"/>
</dbReference>
<dbReference type="GO" id="GO:1990904">
    <property type="term" value="C:ribonucleoprotein complex"/>
    <property type="evidence" value="ECO:0007669"/>
    <property type="project" value="UniProtKB-KW"/>
</dbReference>
<dbReference type="SUPFAM" id="SSF57829">
    <property type="entry name" value="Zn-binding ribosomal proteins"/>
    <property type="match status" value="1"/>
</dbReference>
<evidence type="ECO:0000313" key="6">
    <source>
        <dbReference type="EMBL" id="PIY89454.1"/>
    </source>
</evidence>
<dbReference type="GO" id="GO:0005840">
    <property type="term" value="C:ribosome"/>
    <property type="evidence" value="ECO:0007669"/>
    <property type="project" value="UniProtKB-KW"/>
</dbReference>
<comment type="caution">
    <text evidence="6">The sequence shown here is derived from an EMBL/GenBank/DDBJ whole genome shotgun (WGS) entry which is preliminary data.</text>
</comment>
<evidence type="ECO:0000313" key="7">
    <source>
        <dbReference type="Proteomes" id="UP000230767"/>
    </source>
</evidence>
<dbReference type="NCBIfam" id="TIGR01023">
    <property type="entry name" value="rpmG_bact"/>
    <property type="match status" value="1"/>
</dbReference>
<dbReference type="AlphaFoldDB" id="A0A2M7R6V3"/>
<dbReference type="GO" id="GO:0003735">
    <property type="term" value="F:structural constituent of ribosome"/>
    <property type="evidence" value="ECO:0007669"/>
    <property type="project" value="InterPro"/>
</dbReference>
<dbReference type="InterPro" id="IPR001705">
    <property type="entry name" value="Ribosomal_bL33"/>
</dbReference>
<reference evidence="7" key="1">
    <citation type="submission" date="2017-09" db="EMBL/GenBank/DDBJ databases">
        <title>Depth-based differentiation of microbial function through sediment-hosted aquifers and enrichment of novel symbionts in the deep terrestrial subsurface.</title>
        <authorList>
            <person name="Probst A.J."/>
            <person name="Ladd B."/>
            <person name="Jarett J.K."/>
            <person name="Geller-Mcgrath D.E."/>
            <person name="Sieber C.M.K."/>
            <person name="Emerson J.B."/>
            <person name="Anantharaman K."/>
            <person name="Thomas B.C."/>
            <person name="Malmstrom R."/>
            <person name="Stieglmeier M."/>
            <person name="Klingl A."/>
            <person name="Woyke T."/>
            <person name="Ryan C.M."/>
            <person name="Banfield J.F."/>
        </authorList>
    </citation>
    <scope>NUCLEOTIDE SEQUENCE [LARGE SCALE GENOMIC DNA]</scope>
</reference>
<protein>
    <recommendedName>
        <fullName evidence="4 5">Large ribosomal subunit protein bL33</fullName>
    </recommendedName>
</protein>
<dbReference type="InterPro" id="IPR011332">
    <property type="entry name" value="Ribosomal_zn-bd"/>
</dbReference>
<evidence type="ECO:0000256" key="1">
    <source>
        <dbReference type="ARBA" id="ARBA00007596"/>
    </source>
</evidence>
<keyword evidence="2 5" id="KW-0689">Ribosomal protein</keyword>
<name>A0A2M7R6V3_9BACT</name>
<evidence type="ECO:0000256" key="4">
    <source>
        <dbReference type="ARBA" id="ARBA00035176"/>
    </source>
</evidence>
<comment type="similarity">
    <text evidence="1 5">Belongs to the bacterial ribosomal protein bL33 family.</text>
</comment>
<accession>A0A2M7R6V3</accession>
<dbReference type="HAMAP" id="MF_00294">
    <property type="entry name" value="Ribosomal_bL33"/>
    <property type="match status" value="1"/>
</dbReference>
<evidence type="ECO:0000256" key="3">
    <source>
        <dbReference type="ARBA" id="ARBA00023274"/>
    </source>
</evidence>
<dbReference type="GO" id="GO:0005737">
    <property type="term" value="C:cytoplasm"/>
    <property type="evidence" value="ECO:0007669"/>
    <property type="project" value="UniProtKB-ARBA"/>
</dbReference>
<dbReference type="NCBIfam" id="NF001764">
    <property type="entry name" value="PRK00504.1"/>
    <property type="match status" value="1"/>
</dbReference>
<dbReference type="Gene3D" id="2.20.28.120">
    <property type="entry name" value="Ribosomal protein L33"/>
    <property type="match status" value="1"/>
</dbReference>
<sequence>MAVKKKPFIKLQCSGCKRINYFTKKPKLVEKKLELKKFCKWCRKHTVHKEGKK</sequence>
<keyword evidence="3 5" id="KW-0687">Ribonucleoprotein</keyword>
<dbReference type="Pfam" id="PF00471">
    <property type="entry name" value="Ribosomal_L33"/>
    <property type="match status" value="1"/>
</dbReference>
<dbReference type="GO" id="GO:0006412">
    <property type="term" value="P:translation"/>
    <property type="evidence" value="ECO:0007669"/>
    <property type="project" value="UniProtKB-UniRule"/>
</dbReference>
<dbReference type="Proteomes" id="UP000230767">
    <property type="component" value="Unassembled WGS sequence"/>
</dbReference>